<keyword evidence="1 4" id="KW-0810">Translation regulation</keyword>
<dbReference type="InterPro" id="IPR032528">
    <property type="entry name" value="Ribosom_S30AE_C"/>
</dbReference>
<dbReference type="HAMAP" id="MF_00839">
    <property type="entry name" value="HPF"/>
    <property type="match status" value="1"/>
</dbReference>
<comment type="similarity">
    <text evidence="4">Belongs to the HPF/YfiA ribosome-associated protein family. Long HPF subfamily.</text>
</comment>
<dbReference type="Gene3D" id="3.30.160.100">
    <property type="entry name" value="Ribosome hibernation promotion factor-like"/>
    <property type="match status" value="1"/>
</dbReference>
<evidence type="ECO:0000256" key="3">
    <source>
        <dbReference type="ARBA" id="ARBA00041148"/>
    </source>
</evidence>
<dbReference type="Pfam" id="PF02482">
    <property type="entry name" value="Ribosomal_S30AE"/>
    <property type="match status" value="1"/>
</dbReference>
<dbReference type="InterPro" id="IPR038416">
    <property type="entry name" value="Ribosom_S30AE_C_sf"/>
</dbReference>
<dbReference type="AlphaFoldDB" id="A0A2W5FRJ2"/>
<evidence type="ECO:0000313" key="7">
    <source>
        <dbReference type="Proteomes" id="UP000249739"/>
    </source>
</evidence>
<dbReference type="EMBL" id="QFOT01000025">
    <property type="protein sequence ID" value="PZP56447.1"/>
    <property type="molecule type" value="Genomic_DNA"/>
</dbReference>
<evidence type="ECO:0000259" key="5">
    <source>
        <dbReference type="Pfam" id="PF16321"/>
    </source>
</evidence>
<keyword evidence="4" id="KW-0963">Cytoplasm</keyword>
<dbReference type="Gene3D" id="3.30.505.50">
    <property type="entry name" value="Sigma 54 modulation/S30EA ribosomal protein, C-terminal domain"/>
    <property type="match status" value="1"/>
</dbReference>
<dbReference type="InterPro" id="IPR034694">
    <property type="entry name" value="HPF_long/plastid"/>
</dbReference>
<gene>
    <name evidence="6" type="primary">raiA</name>
    <name evidence="4" type="synonym">hpf</name>
    <name evidence="6" type="ORF">DI586_03700</name>
</gene>
<dbReference type="GO" id="GO:0045900">
    <property type="term" value="P:negative regulation of translational elongation"/>
    <property type="evidence" value="ECO:0007669"/>
    <property type="project" value="TreeGrafter"/>
</dbReference>
<comment type="subunit">
    <text evidence="4">Interacts with 100S ribosomes.</text>
</comment>
<dbReference type="Pfam" id="PF16321">
    <property type="entry name" value="Ribosom_S30AE_C"/>
    <property type="match status" value="1"/>
</dbReference>
<evidence type="ECO:0000313" key="6">
    <source>
        <dbReference type="EMBL" id="PZP56447.1"/>
    </source>
</evidence>
<organism evidence="6 7">
    <name type="scientific">Micavibrio aeruginosavorus</name>
    <dbReference type="NCBI Taxonomy" id="349221"/>
    <lineage>
        <taxon>Bacteria</taxon>
        <taxon>Pseudomonadati</taxon>
        <taxon>Bdellovibrionota</taxon>
        <taxon>Bdellovibrionia</taxon>
        <taxon>Bdellovibrionales</taxon>
        <taxon>Pseudobdellovibrionaceae</taxon>
        <taxon>Micavibrio</taxon>
    </lineage>
</organism>
<comment type="subunit">
    <text evidence="2">Associates exclusively with 100S ribosomes, which are dimers of 70S ribosomes.</text>
</comment>
<dbReference type="Proteomes" id="UP000249739">
    <property type="component" value="Unassembled WGS sequence"/>
</dbReference>
<dbReference type="GO" id="GO:0022627">
    <property type="term" value="C:cytosolic small ribosomal subunit"/>
    <property type="evidence" value="ECO:0007669"/>
    <property type="project" value="TreeGrafter"/>
</dbReference>
<feature type="domain" description="Sigma 54 modulation/S30EA ribosomal protein C-terminal" evidence="5">
    <location>
        <begin position="139"/>
        <end position="192"/>
    </location>
</feature>
<comment type="subcellular location">
    <subcellularLocation>
        <location evidence="4">Cytoplasm</location>
    </subcellularLocation>
</comment>
<dbReference type="InterPro" id="IPR036567">
    <property type="entry name" value="RHF-like"/>
</dbReference>
<comment type="function">
    <text evidence="4">Required for dimerization of active 70S ribosomes into 100S ribosomes in stationary phase; 100S ribosomes are translationally inactive and sometimes present during exponential growth.</text>
</comment>
<dbReference type="InterPro" id="IPR050574">
    <property type="entry name" value="HPF/YfiA_ribosome-assoc"/>
</dbReference>
<name>A0A2W5FRJ2_9BACT</name>
<dbReference type="PANTHER" id="PTHR33231">
    <property type="entry name" value="30S RIBOSOMAL PROTEIN"/>
    <property type="match status" value="1"/>
</dbReference>
<dbReference type="NCBIfam" id="TIGR00741">
    <property type="entry name" value="yfiA"/>
    <property type="match status" value="1"/>
</dbReference>
<evidence type="ECO:0000256" key="4">
    <source>
        <dbReference type="HAMAP-Rule" id="MF_00839"/>
    </source>
</evidence>
<dbReference type="InterPro" id="IPR003489">
    <property type="entry name" value="RHF/RaiA"/>
</dbReference>
<proteinExistence type="inferred from homology"/>
<dbReference type="CDD" id="cd00552">
    <property type="entry name" value="RaiA"/>
    <property type="match status" value="1"/>
</dbReference>
<evidence type="ECO:0000256" key="1">
    <source>
        <dbReference type="ARBA" id="ARBA00022845"/>
    </source>
</evidence>
<dbReference type="GO" id="GO:0043024">
    <property type="term" value="F:ribosomal small subunit binding"/>
    <property type="evidence" value="ECO:0007669"/>
    <property type="project" value="TreeGrafter"/>
</dbReference>
<evidence type="ECO:0000256" key="2">
    <source>
        <dbReference type="ARBA" id="ARBA00038695"/>
    </source>
</evidence>
<reference evidence="6 7" key="1">
    <citation type="submission" date="2017-08" db="EMBL/GenBank/DDBJ databases">
        <title>Infants hospitalized years apart are colonized by the same room-sourced microbial strains.</title>
        <authorList>
            <person name="Brooks B."/>
            <person name="Olm M.R."/>
            <person name="Firek B.A."/>
            <person name="Baker R."/>
            <person name="Thomas B.C."/>
            <person name="Morowitz M.J."/>
            <person name="Banfield J.F."/>
        </authorList>
    </citation>
    <scope>NUCLEOTIDE SEQUENCE [LARGE SCALE GENOMIC DNA]</scope>
    <source>
        <strain evidence="6">S2_006_000_R2_64</strain>
    </source>
</reference>
<dbReference type="SUPFAM" id="SSF69754">
    <property type="entry name" value="Ribosome binding protein Y (YfiA homologue)"/>
    <property type="match status" value="1"/>
</dbReference>
<protein>
    <recommendedName>
        <fullName evidence="3 4">Ribosome hibernation promoting factor</fullName>
        <shortName evidence="4">HPF</shortName>
    </recommendedName>
</protein>
<sequence length="209" mass="23333">MDLTINGKQMNVGDALRTHVTEKLSDIDSKYFNRAFATVVTFAPEGHGFVKTHISLKVGKDIMVTATSVETEAYVSFDAAAAKIAKQLRKYKNRLRDHHERIEQTPETEMLKARDYTIASETLDGVSEPQEEPAETGSDPLIVAEMPMQIQKMSVSEAVMRLDLAGHTALLFRNPKNNSLNMVYKRADGNIGWVEPQDDIKKDQPIAAE</sequence>
<dbReference type="PANTHER" id="PTHR33231:SF1">
    <property type="entry name" value="30S RIBOSOMAL PROTEIN"/>
    <property type="match status" value="1"/>
</dbReference>
<accession>A0A2W5FRJ2</accession>
<comment type="caution">
    <text evidence="6">The sequence shown here is derived from an EMBL/GenBank/DDBJ whole genome shotgun (WGS) entry which is preliminary data.</text>
</comment>